<name>A0A9P7CWR9_9AGAM</name>
<dbReference type="Pfam" id="PF03635">
    <property type="entry name" value="Vps35"/>
    <property type="match status" value="1"/>
</dbReference>
<dbReference type="GO" id="GO:0015031">
    <property type="term" value="P:protein transport"/>
    <property type="evidence" value="ECO:0007669"/>
    <property type="project" value="UniProtKB-KW"/>
</dbReference>
<dbReference type="PANTHER" id="PTHR38248">
    <property type="entry name" value="FUNK1 6"/>
    <property type="match status" value="1"/>
</dbReference>
<sequence length="805" mass="89613">MSPVGETGTSSTPPRANAQAHGPSQLKSTPNSRGASVVSGNIDLVGVKVKKIRIWIQWDIDIEQAKECNVDAMLQALLQRSSCTPDAIKSELLQKCLQAVLPVCNGQVTTPLVDSSNIATALHEYVLPGVENKYYSPFIKATNIALACLEETKVDGMRAAVPAVDMICQQNDMPMHQTHQTVTSTRKPDLVILPFDSACAPFETKNQDAEKDAKKPSPKNLPWKDILACIEFKRKKKSGTAPPPPSYKVKDYVPTTPEYLPVDHLKVEDPAPGPLQTPATQPASDTALPSSNLTTAQPSKRGSSKRGADDMGLYAAEMFAANLGVNHLLNLIVVDDVIWIWYYDRQGIIQSSGINFIQDLPRFMVLLYALQRFKLGDWGRDEAFLPDQIDGKQCHQFKTEDENLGTVDLQLHTSHAERVTHYGLQGRATNVVPVTSDTLAKKYSHIPKDKMVAKIFWGEASRASEPEILKEIAEVHASVKDHIPELLWHHTLTNPTSAIREALGMPEPTKGSRVLYILCIMCHITLWKERVYHRDVSPGNMMWYWKDGKRIGVLNDHDLSSLADDLCPRGNERTGTAPFMALELLTKEGQQGEVKHLYRHDLESFIWVFIWICLRYSHGVLLPTGSHPLDEWATLNAVACGVQKYYFLGHLRVYYPSDIDDEMGSFLVDCVGVLRQNAQDRSSRSDELLLKRGAIEQSDDEESEGIDGFLQVFTTKKSWVRLTELSNPSHVKCLQKSLCIANSATEEIVAVQLYCDTLDQYLYCFDRTAPAITFKFLVSLVELIASSIDTITLPSSSSSSPPLTE</sequence>
<comment type="caution">
    <text evidence="8">The sequence shown here is derived from an EMBL/GenBank/DDBJ whole genome shotgun (WGS) entry which is preliminary data.</text>
</comment>
<evidence type="ECO:0000256" key="2">
    <source>
        <dbReference type="ARBA" id="ARBA00006536"/>
    </source>
</evidence>
<evidence type="ECO:0000256" key="1">
    <source>
        <dbReference type="ARBA" id="ARBA00004170"/>
    </source>
</evidence>
<keyword evidence="3" id="KW-0813">Transport</keyword>
<accession>A0A9P7CWR9</accession>
<feature type="compositionally biased region" description="Polar residues" evidence="6">
    <location>
        <begin position="25"/>
        <end position="34"/>
    </location>
</feature>
<feature type="domain" description="Fungal-type protein kinase" evidence="7">
    <location>
        <begin position="519"/>
        <end position="613"/>
    </location>
</feature>
<dbReference type="Gene3D" id="1.25.40.660">
    <property type="entry name" value="Vacuolar protein sorting-associated protein 35, helical subcomplex Vps35-C"/>
    <property type="match status" value="1"/>
</dbReference>
<gene>
    <name evidence="8" type="ORF">EV702DRAFT_1204244</name>
</gene>
<dbReference type="SUPFAM" id="SSF56112">
    <property type="entry name" value="Protein kinase-like (PK-like)"/>
    <property type="match status" value="1"/>
</dbReference>
<organism evidence="8 9">
    <name type="scientific">Suillus placidus</name>
    <dbReference type="NCBI Taxonomy" id="48579"/>
    <lineage>
        <taxon>Eukaryota</taxon>
        <taxon>Fungi</taxon>
        <taxon>Dikarya</taxon>
        <taxon>Basidiomycota</taxon>
        <taxon>Agaricomycotina</taxon>
        <taxon>Agaricomycetes</taxon>
        <taxon>Agaricomycetidae</taxon>
        <taxon>Boletales</taxon>
        <taxon>Suillineae</taxon>
        <taxon>Suillaceae</taxon>
        <taxon>Suillus</taxon>
    </lineage>
</organism>
<keyword evidence="4" id="KW-0653">Protein transport</keyword>
<dbReference type="Proteomes" id="UP000714275">
    <property type="component" value="Unassembled WGS sequence"/>
</dbReference>
<dbReference type="InterPro" id="IPR011009">
    <property type="entry name" value="Kinase-like_dom_sf"/>
</dbReference>
<dbReference type="InterPro" id="IPR042491">
    <property type="entry name" value="Vps35_C"/>
</dbReference>
<dbReference type="InterPro" id="IPR005378">
    <property type="entry name" value="Vps35"/>
</dbReference>
<feature type="region of interest" description="Disordered" evidence="6">
    <location>
        <begin position="1"/>
        <end position="35"/>
    </location>
</feature>
<dbReference type="Gene3D" id="1.10.510.10">
    <property type="entry name" value="Transferase(Phosphotransferase) domain 1"/>
    <property type="match status" value="1"/>
</dbReference>
<proteinExistence type="inferred from homology"/>
<evidence type="ECO:0000313" key="8">
    <source>
        <dbReference type="EMBL" id="KAG1766223.1"/>
    </source>
</evidence>
<evidence type="ECO:0000313" key="9">
    <source>
        <dbReference type="Proteomes" id="UP000714275"/>
    </source>
</evidence>
<dbReference type="Pfam" id="PF17667">
    <property type="entry name" value="Pkinase_fungal"/>
    <property type="match status" value="2"/>
</dbReference>
<feature type="compositionally biased region" description="Polar residues" evidence="6">
    <location>
        <begin position="277"/>
        <end position="301"/>
    </location>
</feature>
<evidence type="ECO:0000256" key="6">
    <source>
        <dbReference type="SAM" id="MobiDB-lite"/>
    </source>
</evidence>
<dbReference type="GO" id="GO:0042147">
    <property type="term" value="P:retrograde transport, endosome to Golgi"/>
    <property type="evidence" value="ECO:0007669"/>
    <property type="project" value="InterPro"/>
</dbReference>
<feature type="domain" description="Fungal-type protein kinase" evidence="7">
    <location>
        <begin position="303"/>
        <end position="503"/>
    </location>
</feature>
<feature type="region of interest" description="Disordered" evidence="6">
    <location>
        <begin position="264"/>
        <end position="307"/>
    </location>
</feature>
<dbReference type="GO" id="GO:0030906">
    <property type="term" value="C:retromer, cargo-selective complex"/>
    <property type="evidence" value="ECO:0007669"/>
    <property type="project" value="InterPro"/>
</dbReference>
<comment type="subcellular location">
    <subcellularLocation>
        <location evidence="1">Membrane</location>
        <topology evidence="1">Peripheral membrane protein</topology>
    </subcellularLocation>
</comment>
<evidence type="ECO:0000259" key="7">
    <source>
        <dbReference type="Pfam" id="PF17667"/>
    </source>
</evidence>
<protein>
    <recommendedName>
        <fullName evidence="7">Fungal-type protein kinase domain-containing protein</fullName>
    </recommendedName>
</protein>
<keyword evidence="5" id="KW-0472">Membrane</keyword>
<dbReference type="PANTHER" id="PTHR38248:SF2">
    <property type="entry name" value="FUNK1 11"/>
    <property type="match status" value="1"/>
</dbReference>
<evidence type="ECO:0000256" key="3">
    <source>
        <dbReference type="ARBA" id="ARBA00022448"/>
    </source>
</evidence>
<dbReference type="InterPro" id="IPR040976">
    <property type="entry name" value="Pkinase_fungal"/>
</dbReference>
<keyword evidence="9" id="KW-1185">Reference proteome</keyword>
<dbReference type="AlphaFoldDB" id="A0A9P7CWR9"/>
<evidence type="ECO:0000256" key="5">
    <source>
        <dbReference type="ARBA" id="ARBA00023136"/>
    </source>
</evidence>
<dbReference type="OrthoDB" id="5569250at2759"/>
<dbReference type="EMBL" id="JABBWD010000098">
    <property type="protein sequence ID" value="KAG1766223.1"/>
    <property type="molecule type" value="Genomic_DNA"/>
</dbReference>
<comment type="similarity">
    <text evidence="2">Belongs to the VPS35 family.</text>
</comment>
<reference evidence="8" key="1">
    <citation type="journal article" date="2020" name="New Phytol.">
        <title>Comparative genomics reveals dynamic genome evolution in host specialist ectomycorrhizal fungi.</title>
        <authorList>
            <person name="Lofgren L.A."/>
            <person name="Nguyen N.H."/>
            <person name="Vilgalys R."/>
            <person name="Ruytinx J."/>
            <person name="Liao H.L."/>
            <person name="Branco S."/>
            <person name="Kuo A."/>
            <person name="LaButti K."/>
            <person name="Lipzen A."/>
            <person name="Andreopoulos W."/>
            <person name="Pangilinan J."/>
            <person name="Riley R."/>
            <person name="Hundley H."/>
            <person name="Na H."/>
            <person name="Barry K."/>
            <person name="Grigoriev I.V."/>
            <person name="Stajich J.E."/>
            <person name="Kennedy P.G."/>
        </authorList>
    </citation>
    <scope>NUCLEOTIDE SEQUENCE</scope>
    <source>
        <strain evidence="8">DOB743</strain>
    </source>
</reference>
<dbReference type="GO" id="GO:0005829">
    <property type="term" value="C:cytosol"/>
    <property type="evidence" value="ECO:0007669"/>
    <property type="project" value="GOC"/>
</dbReference>
<evidence type="ECO:0000256" key="4">
    <source>
        <dbReference type="ARBA" id="ARBA00022927"/>
    </source>
</evidence>